<sequence length="92" mass="10164">MPFAGNSSGNISDGLPFRLEDYVALVESTGRRFHPNKRGKIDKAASPILTRAGLEQTDWNALVSGIKTEFKATVSLEKLMAQRKKNLRCNTV</sequence>
<organism evidence="1 2">
    <name type="scientific">Salinimonas marina</name>
    <dbReference type="NCBI Taxonomy" id="2785918"/>
    <lineage>
        <taxon>Bacteria</taxon>
        <taxon>Pseudomonadati</taxon>
        <taxon>Pseudomonadota</taxon>
        <taxon>Gammaproteobacteria</taxon>
        <taxon>Alteromonadales</taxon>
        <taxon>Alteromonadaceae</taxon>
        <taxon>Alteromonas/Salinimonas group</taxon>
        <taxon>Salinimonas</taxon>
    </lineage>
</organism>
<reference evidence="1 2" key="1">
    <citation type="submission" date="2020-11" db="EMBL/GenBank/DDBJ databases">
        <title>Complete genome sequence for Salinimonas sp. strain G2-b.</title>
        <authorList>
            <person name="Park S.-J."/>
        </authorList>
    </citation>
    <scope>NUCLEOTIDE SEQUENCE [LARGE SCALE GENOMIC DNA]</scope>
    <source>
        <strain evidence="1 2">G2-b</strain>
    </source>
</reference>
<accession>A0A7S9DWN0</accession>
<dbReference type="RefSeq" id="WP_195809693.1">
    <property type="nucleotide sequence ID" value="NZ_CP064795.1"/>
</dbReference>
<dbReference type="Proteomes" id="UP000595095">
    <property type="component" value="Chromosome"/>
</dbReference>
<keyword evidence="2" id="KW-1185">Reference proteome</keyword>
<evidence type="ECO:0000313" key="2">
    <source>
        <dbReference type="Proteomes" id="UP000595095"/>
    </source>
</evidence>
<dbReference type="KEGG" id="smaa:IT774_10160"/>
<dbReference type="EMBL" id="CP064795">
    <property type="protein sequence ID" value="QPG04600.1"/>
    <property type="molecule type" value="Genomic_DNA"/>
</dbReference>
<evidence type="ECO:0000313" key="1">
    <source>
        <dbReference type="EMBL" id="QPG04600.1"/>
    </source>
</evidence>
<dbReference type="AlphaFoldDB" id="A0A7S9DWN0"/>
<protein>
    <recommendedName>
        <fullName evidence="3">Transposase</fullName>
    </recommendedName>
</protein>
<name>A0A7S9DWN0_9ALTE</name>
<evidence type="ECO:0008006" key="3">
    <source>
        <dbReference type="Google" id="ProtNLM"/>
    </source>
</evidence>
<gene>
    <name evidence="1" type="ORF">IT774_10160</name>
</gene>
<proteinExistence type="predicted"/>